<name>A0ABM3I652_ZIZJJ</name>
<keyword evidence="2" id="KW-1185">Reference proteome</keyword>
<feature type="compositionally biased region" description="Acidic residues" evidence="1">
    <location>
        <begin position="977"/>
        <end position="1016"/>
    </location>
</feature>
<dbReference type="InterPro" id="IPR011989">
    <property type="entry name" value="ARM-like"/>
</dbReference>
<dbReference type="RefSeq" id="XP_048321373.2">
    <property type="nucleotide sequence ID" value="XM_048465416.2"/>
</dbReference>
<evidence type="ECO:0000313" key="3">
    <source>
        <dbReference type="RefSeq" id="XP_048321373.2"/>
    </source>
</evidence>
<protein>
    <submittedName>
        <fullName evidence="3">Importin beta-like SAD2 homolog isoform X1</fullName>
    </submittedName>
</protein>
<organism evidence="2 3">
    <name type="scientific">Ziziphus jujuba</name>
    <name type="common">Chinese jujube</name>
    <name type="synonym">Ziziphus sativa</name>
    <dbReference type="NCBI Taxonomy" id="326968"/>
    <lineage>
        <taxon>Eukaryota</taxon>
        <taxon>Viridiplantae</taxon>
        <taxon>Streptophyta</taxon>
        <taxon>Embryophyta</taxon>
        <taxon>Tracheophyta</taxon>
        <taxon>Spermatophyta</taxon>
        <taxon>Magnoliopsida</taxon>
        <taxon>eudicotyledons</taxon>
        <taxon>Gunneridae</taxon>
        <taxon>Pentapetalae</taxon>
        <taxon>rosids</taxon>
        <taxon>fabids</taxon>
        <taxon>Rosales</taxon>
        <taxon>Rhamnaceae</taxon>
        <taxon>Paliureae</taxon>
        <taxon>Ziziphus</taxon>
    </lineage>
</organism>
<dbReference type="GeneID" id="107433385"/>
<dbReference type="Proteomes" id="UP001652623">
    <property type="component" value="Chromosome 11"/>
</dbReference>
<gene>
    <name evidence="3" type="primary">LOC107433385</name>
</gene>
<evidence type="ECO:0000313" key="2">
    <source>
        <dbReference type="Proteomes" id="UP001652623"/>
    </source>
</evidence>
<evidence type="ECO:0000256" key="1">
    <source>
        <dbReference type="SAM" id="MobiDB-lite"/>
    </source>
</evidence>
<dbReference type="InterPro" id="IPR016024">
    <property type="entry name" value="ARM-type_fold"/>
</dbReference>
<feature type="region of interest" description="Disordered" evidence="1">
    <location>
        <begin position="416"/>
        <end position="448"/>
    </location>
</feature>
<accession>A0ABM3I652</accession>
<sequence length="1103" mass="123038">MDFAVRVAQLLSQTLSPDCNAVKTAAEALDRLSLMPQFPFSLLSIATGGENEGQKMAAATYFKNFTRRNIDGGIGSSPHPQQCSKVGKELKDQLFLALLQVQPPPVLKVLVEAFRIIVVAEFVDQNSWSELVPDLRTAIQNSSLISNGMASQWSTINALTLLHALLRPFQYFLNPKVAKEPVPVQLELIAKEILVPLLAVFHQFVEKACKINCTREVNTETALLIVCKCMYFAVKSHMPSALAPLLPVFCHDLISILGSLTFHSATILEEGYLMRLKTGKRSLQIFCALVTRHRKYSDKLMPDMINNVLGIAKCSSNISKLDFVSERIISLAFDVISHILETGPGWRLVSPHFSSLLDSAIFPALVMNEKDISEWEEDADEFLRKNLPSDLEEVSGWREDLFTARKSAINLLGVISMSKGPPTRSSSNGSSAPSKRKKGEKSKQNNQRSSIGDLLVLPFLSKFPVPSEANAIQSGVLNNYFGVLMAYGGQLDFLREQEPRYTETLVRTRLLPLYTFSVCQPYLVATANWVLGELASCLTEEMSTNVYSSLLKALAMPDNRKTSCYPVRISAAGAIAKLLESDYPPPEWLPLLQVVIDRIGNDDEESSVLFQLLSSMVETGEENVAVHIPYVVSSLVGALSKCIPHDLEPWPQMLEKGFSALAVMAQSWESFLSEEFEQNERTEKWASCRATIGRAFSSLLQHFWLANIHPMGQESGATPSCIDNASTLLCSIMLSVTESNDILELKISELLIIWADLIARWHAWEESEDMAVFECINEVVNLESKYGLKDFIQRLVPSPPAPPVPRCSVFEGIGAFISEAILQYPSATWRACSSVHMLLHVPSYSSETEGVKQALAITFSRALLSRFRKIQDKPCSLWKPLLLAMSSCYLCYPETVKGVLEKDEVEGFTNWASNLCHISSSSFESAMSTESEIRLIVMVLVKVIESLMTLGKSYNDFIQGCFTSLMDASIRLKEMQEEKDEEAEEDEEAENDEEFDDETEDDDEDSEAEDNDETEEEFLNRYAKAAAALQSGVTIEEGDMDDEDHAIELGCLEGIDLQRLLFSLIARYHPILIQEKTVAPQLISSFLGAYPECRLFFEQPTFR</sequence>
<proteinExistence type="predicted"/>
<dbReference type="SUPFAM" id="SSF48371">
    <property type="entry name" value="ARM repeat"/>
    <property type="match status" value="1"/>
</dbReference>
<dbReference type="Gene3D" id="1.25.10.10">
    <property type="entry name" value="Leucine-rich Repeat Variant"/>
    <property type="match status" value="2"/>
</dbReference>
<feature type="region of interest" description="Disordered" evidence="1">
    <location>
        <begin position="975"/>
        <end position="1016"/>
    </location>
</feature>
<feature type="compositionally biased region" description="Polar residues" evidence="1">
    <location>
        <begin position="423"/>
        <end position="433"/>
    </location>
</feature>
<reference evidence="3" key="1">
    <citation type="submission" date="2025-08" db="UniProtKB">
        <authorList>
            <consortium name="RefSeq"/>
        </authorList>
    </citation>
    <scope>IDENTIFICATION</scope>
    <source>
        <tissue evidence="3">Seedling</tissue>
    </source>
</reference>
<dbReference type="PANTHER" id="PTHR10997:SF29">
    <property type="entry name" value="ARM REPEAT SUPERFAMILY PROTEIN"/>
    <property type="match status" value="1"/>
</dbReference>
<dbReference type="PANTHER" id="PTHR10997">
    <property type="entry name" value="IMPORTIN-7, 8, 11"/>
    <property type="match status" value="1"/>
</dbReference>